<evidence type="ECO:0000256" key="7">
    <source>
        <dbReference type="SAM" id="Phobius"/>
    </source>
</evidence>
<dbReference type="Gene3D" id="1.10.287.1260">
    <property type="match status" value="1"/>
</dbReference>
<dbReference type="SUPFAM" id="SSF82861">
    <property type="entry name" value="Mechanosensitive channel protein MscS (YggB), transmembrane region"/>
    <property type="match status" value="1"/>
</dbReference>
<dbReference type="InterPro" id="IPR006685">
    <property type="entry name" value="MscS_channel_2nd"/>
</dbReference>
<feature type="transmembrane region" description="Helical" evidence="7">
    <location>
        <begin position="28"/>
        <end position="46"/>
    </location>
</feature>
<reference evidence="11" key="1">
    <citation type="submission" date="2018-05" db="EMBL/GenBank/DDBJ databases">
        <authorList>
            <person name="Lanie J.A."/>
            <person name="Ng W.-L."/>
            <person name="Kazmierczak K.M."/>
            <person name="Andrzejewski T.M."/>
            <person name="Davidsen T.M."/>
            <person name="Wayne K.J."/>
            <person name="Tettelin H."/>
            <person name="Glass J.I."/>
            <person name="Rusch D."/>
            <person name="Podicherti R."/>
            <person name="Tsui H.-C.T."/>
            <person name="Winkler M.E."/>
        </authorList>
    </citation>
    <scope>NUCLEOTIDE SEQUENCE</scope>
</reference>
<proteinExistence type="inferred from homology"/>
<dbReference type="AlphaFoldDB" id="A0A382AD49"/>
<evidence type="ECO:0000259" key="10">
    <source>
        <dbReference type="Pfam" id="PF21088"/>
    </source>
</evidence>
<dbReference type="InterPro" id="IPR049142">
    <property type="entry name" value="MS_channel_1st"/>
</dbReference>
<evidence type="ECO:0000256" key="4">
    <source>
        <dbReference type="ARBA" id="ARBA00022692"/>
    </source>
</evidence>
<evidence type="ECO:0000256" key="6">
    <source>
        <dbReference type="ARBA" id="ARBA00023136"/>
    </source>
</evidence>
<dbReference type="InterPro" id="IPR011014">
    <property type="entry name" value="MscS_channel_TM-2"/>
</dbReference>
<dbReference type="Pfam" id="PF00924">
    <property type="entry name" value="MS_channel_2nd"/>
    <property type="match status" value="1"/>
</dbReference>
<dbReference type="Pfam" id="PF05552">
    <property type="entry name" value="MS_channel_1st_1"/>
    <property type="match status" value="1"/>
</dbReference>
<comment type="subcellular location">
    <subcellularLocation>
        <location evidence="1">Cell membrane</location>
        <topology evidence="1">Multi-pass membrane protein</topology>
    </subcellularLocation>
</comment>
<dbReference type="InterPro" id="IPR008910">
    <property type="entry name" value="MSC_TM_helix"/>
</dbReference>
<dbReference type="GO" id="GO:0008381">
    <property type="term" value="F:mechanosensitive monoatomic ion channel activity"/>
    <property type="evidence" value="ECO:0007669"/>
    <property type="project" value="InterPro"/>
</dbReference>
<feature type="domain" description="Mechanosensitive ion channel MscS" evidence="8">
    <location>
        <begin position="111"/>
        <end position="176"/>
    </location>
</feature>
<comment type="similarity">
    <text evidence="2">Belongs to the MscS (TC 1.A.23) family.</text>
</comment>
<dbReference type="GO" id="GO:0005886">
    <property type="term" value="C:plasma membrane"/>
    <property type="evidence" value="ECO:0007669"/>
    <property type="project" value="UniProtKB-SubCell"/>
</dbReference>
<dbReference type="InterPro" id="IPR010920">
    <property type="entry name" value="LSM_dom_sf"/>
</dbReference>
<dbReference type="InterPro" id="IPR045275">
    <property type="entry name" value="MscS_archaea/bacteria_type"/>
</dbReference>
<organism evidence="11">
    <name type="scientific">marine metagenome</name>
    <dbReference type="NCBI Taxonomy" id="408172"/>
    <lineage>
        <taxon>unclassified sequences</taxon>
        <taxon>metagenomes</taxon>
        <taxon>ecological metagenomes</taxon>
    </lineage>
</organism>
<dbReference type="Pfam" id="PF21088">
    <property type="entry name" value="MS_channel_1st"/>
    <property type="match status" value="1"/>
</dbReference>
<evidence type="ECO:0000259" key="9">
    <source>
        <dbReference type="Pfam" id="PF21082"/>
    </source>
</evidence>
<protein>
    <recommendedName>
        <fullName evidence="12">Mechanosensitive ion channel protein</fullName>
    </recommendedName>
</protein>
<dbReference type="SUPFAM" id="SSF50182">
    <property type="entry name" value="Sm-like ribonucleoproteins"/>
    <property type="match status" value="1"/>
</dbReference>
<evidence type="ECO:0000256" key="3">
    <source>
        <dbReference type="ARBA" id="ARBA00022475"/>
    </source>
</evidence>
<name>A0A382AD49_9ZZZZ</name>
<dbReference type="Gene3D" id="2.30.30.60">
    <property type="match status" value="1"/>
</dbReference>
<feature type="domain" description="Mechanosensitive ion channel transmembrane helices 2/3" evidence="10">
    <location>
        <begin position="68"/>
        <end position="109"/>
    </location>
</feature>
<dbReference type="PANTHER" id="PTHR30221">
    <property type="entry name" value="SMALL-CONDUCTANCE MECHANOSENSITIVE CHANNEL"/>
    <property type="match status" value="1"/>
</dbReference>
<dbReference type="InterPro" id="IPR023408">
    <property type="entry name" value="MscS_beta-dom_sf"/>
</dbReference>
<keyword evidence="3" id="KW-1003">Cell membrane</keyword>
<evidence type="ECO:0000259" key="8">
    <source>
        <dbReference type="Pfam" id="PF00924"/>
    </source>
</evidence>
<gene>
    <name evidence="11" type="ORF">METZ01_LOCUS152329</name>
</gene>
<keyword evidence="6 7" id="KW-0472">Membrane</keyword>
<evidence type="ECO:0008006" key="12">
    <source>
        <dbReference type="Google" id="ProtNLM"/>
    </source>
</evidence>
<evidence type="ECO:0000256" key="5">
    <source>
        <dbReference type="ARBA" id="ARBA00022989"/>
    </source>
</evidence>
<dbReference type="InterPro" id="IPR011066">
    <property type="entry name" value="MscS_channel_C_sf"/>
</dbReference>
<evidence type="ECO:0000256" key="1">
    <source>
        <dbReference type="ARBA" id="ARBA00004651"/>
    </source>
</evidence>
<accession>A0A382AD49</accession>
<dbReference type="EMBL" id="UINC01024902">
    <property type="protein sequence ID" value="SVA99475.1"/>
    <property type="molecule type" value="Genomic_DNA"/>
</dbReference>
<dbReference type="Gene3D" id="3.30.70.100">
    <property type="match status" value="1"/>
</dbReference>
<dbReference type="SUPFAM" id="SSF82689">
    <property type="entry name" value="Mechanosensitive channel protein MscS (YggB), C-terminal domain"/>
    <property type="match status" value="1"/>
</dbReference>
<sequence length="281" mass="31082">METTELINSITQIFSDLAGPLASFGKQILFAVLIIVIGRWVVKLLLRIINTALEKTSIEETVKIFVANLLRTLFMVVVFIAAINQLGIETTSIIAMLGAAGLAIGLALQGSLANFAAGILIVTFRPYKVGDYIQAGSASGTVLDIQIFSTVLKTPDNKMIVIPNGSVMDGSITNYSEQPTRRVDIVASCGYEDDIDKVKQLLTDIINQDDRILDEPEPIVALSELADNSINFVVRPWVNSSDYFPVYYSLLEQIKKRFDKEGISIPYPQRDIHIYNHENKN</sequence>
<dbReference type="InterPro" id="IPR049278">
    <property type="entry name" value="MS_channel_C"/>
</dbReference>
<feature type="domain" description="Mechanosensitive ion channel MscS C-terminal" evidence="9">
    <location>
        <begin position="189"/>
        <end position="265"/>
    </location>
</feature>
<dbReference type="Pfam" id="PF21082">
    <property type="entry name" value="MS_channel_3rd"/>
    <property type="match status" value="1"/>
</dbReference>
<evidence type="ECO:0000313" key="11">
    <source>
        <dbReference type="EMBL" id="SVA99475.1"/>
    </source>
</evidence>
<evidence type="ECO:0000256" key="2">
    <source>
        <dbReference type="ARBA" id="ARBA00008017"/>
    </source>
</evidence>
<feature type="transmembrane region" description="Helical" evidence="7">
    <location>
        <begin position="66"/>
        <end position="87"/>
    </location>
</feature>
<keyword evidence="4 7" id="KW-0812">Transmembrane</keyword>
<keyword evidence="5 7" id="KW-1133">Transmembrane helix</keyword>
<dbReference type="PANTHER" id="PTHR30221:SF1">
    <property type="entry name" value="SMALL-CONDUCTANCE MECHANOSENSITIVE CHANNEL"/>
    <property type="match status" value="1"/>
</dbReference>
<feature type="transmembrane region" description="Helical" evidence="7">
    <location>
        <begin position="93"/>
        <end position="122"/>
    </location>
</feature>